<dbReference type="Proteomes" id="UP001549184">
    <property type="component" value="Unassembled WGS sequence"/>
</dbReference>
<dbReference type="EMBL" id="JBEPMU010000003">
    <property type="protein sequence ID" value="MET3652471.1"/>
    <property type="molecule type" value="Genomic_DNA"/>
</dbReference>
<keyword evidence="2" id="KW-1185">Reference proteome</keyword>
<sequence>MIITTRDLFTIPGYSRRPGFCRSGARAWFEANGLDWSDFVKHGIDAAVLEANGDAMALAVVTWARKRAAAADQGELHG</sequence>
<reference evidence="1 2" key="1">
    <citation type="submission" date="2024-06" db="EMBL/GenBank/DDBJ databases">
        <title>Sorghum-associated microbial communities from plants grown in Nebraska, USA.</title>
        <authorList>
            <person name="Schachtman D."/>
        </authorList>
    </citation>
    <scope>NUCLEOTIDE SEQUENCE [LARGE SCALE GENOMIC DNA]</scope>
    <source>
        <strain evidence="1 2">1073</strain>
    </source>
</reference>
<organism evidence="1 2">
    <name type="scientific">Dyella japonica</name>
    <dbReference type="NCBI Taxonomy" id="231455"/>
    <lineage>
        <taxon>Bacteria</taxon>
        <taxon>Pseudomonadati</taxon>
        <taxon>Pseudomonadota</taxon>
        <taxon>Gammaproteobacteria</taxon>
        <taxon>Lysobacterales</taxon>
        <taxon>Rhodanobacteraceae</taxon>
        <taxon>Dyella</taxon>
    </lineage>
</organism>
<name>A0ABV2JUF2_9GAMM</name>
<comment type="caution">
    <text evidence="1">The sequence shown here is derived from an EMBL/GenBank/DDBJ whole genome shotgun (WGS) entry which is preliminary data.</text>
</comment>
<evidence type="ECO:0000313" key="2">
    <source>
        <dbReference type="Proteomes" id="UP001549184"/>
    </source>
</evidence>
<proteinExistence type="predicted"/>
<dbReference type="RefSeq" id="WP_354013881.1">
    <property type="nucleotide sequence ID" value="NZ_JBEPMU010000003.1"/>
</dbReference>
<evidence type="ECO:0000313" key="1">
    <source>
        <dbReference type="EMBL" id="MET3652471.1"/>
    </source>
</evidence>
<gene>
    <name evidence="1" type="ORF">ABIC75_002203</name>
</gene>
<accession>A0ABV2JUF2</accession>
<protein>
    <submittedName>
        <fullName evidence="1">Uncharacterized protein</fullName>
    </submittedName>
</protein>